<evidence type="ECO:0000313" key="1">
    <source>
        <dbReference type="EMBL" id="KAK1296323.1"/>
    </source>
</evidence>
<keyword evidence="2" id="KW-1185">Reference proteome</keyword>
<dbReference type="PANTHER" id="PTHR33710">
    <property type="entry name" value="BNAC02G09200D PROTEIN"/>
    <property type="match status" value="1"/>
</dbReference>
<name>A0AAV9D4U4_ACOCL</name>
<gene>
    <name evidence="1" type="ORF">QJS10_CPB15g01189</name>
</gene>
<dbReference type="PANTHER" id="PTHR33710:SF71">
    <property type="entry name" value="ENDONUCLEASE_EXONUCLEASE_PHOSPHATASE DOMAIN-CONTAINING PROTEIN"/>
    <property type="match status" value="1"/>
</dbReference>
<dbReference type="SUPFAM" id="SSF56219">
    <property type="entry name" value="DNase I-like"/>
    <property type="match status" value="1"/>
</dbReference>
<organism evidence="1 2">
    <name type="scientific">Acorus calamus</name>
    <name type="common">Sweet flag</name>
    <dbReference type="NCBI Taxonomy" id="4465"/>
    <lineage>
        <taxon>Eukaryota</taxon>
        <taxon>Viridiplantae</taxon>
        <taxon>Streptophyta</taxon>
        <taxon>Embryophyta</taxon>
        <taxon>Tracheophyta</taxon>
        <taxon>Spermatophyta</taxon>
        <taxon>Magnoliopsida</taxon>
        <taxon>Liliopsida</taxon>
        <taxon>Acoraceae</taxon>
        <taxon>Acorus</taxon>
    </lineage>
</organism>
<dbReference type="Proteomes" id="UP001180020">
    <property type="component" value="Unassembled WGS sequence"/>
</dbReference>
<dbReference type="InterPro" id="IPR036691">
    <property type="entry name" value="Endo/exonu/phosph_ase_sf"/>
</dbReference>
<comment type="caution">
    <text evidence="1">The sequence shown here is derived from an EMBL/GenBank/DDBJ whole genome shotgun (WGS) entry which is preliminary data.</text>
</comment>
<sequence>MANSKYISGKLLPHYQLLNPSLNGRIWLLWQPSLLSIDLLSFSDKFLHCKVSPTSGQPSFFFTAIYASNIDDERFHLWDELRQLSSSVGSGQWIFGGDFNEVRFSHEKVGGREIYSRRMSRFNDCIFDCNLLDLKSMGSPFSSNNHQTNRIACKLDRVLVNTSWLHCNVNGFVQVLPEGLSDHSPLQLTAQPSFPTGPRPFKYIQAWEQHPEFYAVVSRACRQNFEGSPMFRLTRKLHHLKVVLKDWNKEVFGPIHAQLQNCKQQLGVIQAALANNPMDCNLIAEEAAAKDIYLSLLKKEESFLCQKSRQIWLKEGDRNSKCFYSSIQTRLAQNSIKKVKLDDCSMSEDPSLIQQHAEQYFKKLLSVDHSIPIQKMAASFSLTDLEGSILCSEVTDTKIEKALH</sequence>
<evidence type="ECO:0000313" key="2">
    <source>
        <dbReference type="Proteomes" id="UP001180020"/>
    </source>
</evidence>
<dbReference type="Gene3D" id="3.60.10.10">
    <property type="entry name" value="Endonuclease/exonuclease/phosphatase"/>
    <property type="match status" value="1"/>
</dbReference>
<dbReference type="EMBL" id="JAUJYO010000015">
    <property type="protein sequence ID" value="KAK1296323.1"/>
    <property type="molecule type" value="Genomic_DNA"/>
</dbReference>
<protein>
    <submittedName>
        <fullName evidence="1">Uncharacterized protein</fullName>
    </submittedName>
</protein>
<reference evidence="1" key="1">
    <citation type="journal article" date="2023" name="Nat. Commun.">
        <title>Diploid and tetraploid genomes of Acorus and the evolution of monocots.</title>
        <authorList>
            <person name="Ma L."/>
            <person name="Liu K.W."/>
            <person name="Li Z."/>
            <person name="Hsiao Y.Y."/>
            <person name="Qi Y."/>
            <person name="Fu T."/>
            <person name="Tang G.D."/>
            <person name="Zhang D."/>
            <person name="Sun W.H."/>
            <person name="Liu D.K."/>
            <person name="Li Y."/>
            <person name="Chen G.Z."/>
            <person name="Liu X.D."/>
            <person name="Liao X.Y."/>
            <person name="Jiang Y.T."/>
            <person name="Yu X."/>
            <person name="Hao Y."/>
            <person name="Huang J."/>
            <person name="Zhao X.W."/>
            <person name="Ke S."/>
            <person name="Chen Y.Y."/>
            <person name="Wu W.L."/>
            <person name="Hsu J.L."/>
            <person name="Lin Y.F."/>
            <person name="Huang M.D."/>
            <person name="Li C.Y."/>
            <person name="Huang L."/>
            <person name="Wang Z.W."/>
            <person name="Zhao X."/>
            <person name="Zhong W.Y."/>
            <person name="Peng D.H."/>
            <person name="Ahmad S."/>
            <person name="Lan S."/>
            <person name="Zhang J.S."/>
            <person name="Tsai W.C."/>
            <person name="Van de Peer Y."/>
            <person name="Liu Z.J."/>
        </authorList>
    </citation>
    <scope>NUCLEOTIDE SEQUENCE</scope>
    <source>
        <strain evidence="1">CP</strain>
    </source>
</reference>
<reference evidence="1" key="2">
    <citation type="submission" date="2023-06" db="EMBL/GenBank/DDBJ databases">
        <authorList>
            <person name="Ma L."/>
            <person name="Liu K.-W."/>
            <person name="Li Z."/>
            <person name="Hsiao Y.-Y."/>
            <person name="Qi Y."/>
            <person name="Fu T."/>
            <person name="Tang G."/>
            <person name="Zhang D."/>
            <person name="Sun W.-H."/>
            <person name="Liu D.-K."/>
            <person name="Li Y."/>
            <person name="Chen G.-Z."/>
            <person name="Liu X.-D."/>
            <person name="Liao X.-Y."/>
            <person name="Jiang Y.-T."/>
            <person name="Yu X."/>
            <person name="Hao Y."/>
            <person name="Huang J."/>
            <person name="Zhao X.-W."/>
            <person name="Ke S."/>
            <person name="Chen Y.-Y."/>
            <person name="Wu W.-L."/>
            <person name="Hsu J.-L."/>
            <person name="Lin Y.-F."/>
            <person name="Huang M.-D."/>
            <person name="Li C.-Y."/>
            <person name="Huang L."/>
            <person name="Wang Z.-W."/>
            <person name="Zhao X."/>
            <person name="Zhong W.-Y."/>
            <person name="Peng D.-H."/>
            <person name="Ahmad S."/>
            <person name="Lan S."/>
            <person name="Zhang J.-S."/>
            <person name="Tsai W.-C."/>
            <person name="Van De Peer Y."/>
            <person name="Liu Z.-J."/>
        </authorList>
    </citation>
    <scope>NUCLEOTIDE SEQUENCE</scope>
    <source>
        <strain evidence="1">CP</strain>
        <tissue evidence="1">Leaves</tissue>
    </source>
</reference>
<dbReference type="AlphaFoldDB" id="A0AAV9D4U4"/>
<proteinExistence type="predicted"/>
<accession>A0AAV9D4U4</accession>